<accession>A0A427ASD7</accession>
<gene>
    <name evidence="2" type="ORF">B296_00006135</name>
</gene>
<feature type="compositionally biased region" description="Polar residues" evidence="1">
    <location>
        <begin position="65"/>
        <end position="75"/>
    </location>
</feature>
<evidence type="ECO:0000313" key="2">
    <source>
        <dbReference type="EMBL" id="RRT79184.1"/>
    </source>
</evidence>
<name>A0A427ASD7_ENSVE</name>
<feature type="non-terminal residue" evidence="2">
    <location>
        <position position="94"/>
    </location>
</feature>
<comment type="caution">
    <text evidence="2">The sequence shown here is derived from an EMBL/GenBank/DDBJ whole genome shotgun (WGS) entry which is preliminary data.</text>
</comment>
<organism evidence="2 3">
    <name type="scientific">Ensete ventricosum</name>
    <name type="common">Abyssinian banana</name>
    <name type="synonym">Musa ensete</name>
    <dbReference type="NCBI Taxonomy" id="4639"/>
    <lineage>
        <taxon>Eukaryota</taxon>
        <taxon>Viridiplantae</taxon>
        <taxon>Streptophyta</taxon>
        <taxon>Embryophyta</taxon>
        <taxon>Tracheophyta</taxon>
        <taxon>Spermatophyta</taxon>
        <taxon>Magnoliopsida</taxon>
        <taxon>Liliopsida</taxon>
        <taxon>Zingiberales</taxon>
        <taxon>Musaceae</taxon>
        <taxon>Ensete</taxon>
    </lineage>
</organism>
<reference evidence="2 3" key="1">
    <citation type="journal article" date="2014" name="Agronomy (Basel)">
        <title>A Draft Genome Sequence for Ensete ventricosum, the Drought-Tolerant Tree Against Hunger.</title>
        <authorList>
            <person name="Harrison J."/>
            <person name="Moore K.A."/>
            <person name="Paszkiewicz K."/>
            <person name="Jones T."/>
            <person name="Grant M."/>
            <person name="Ambacheew D."/>
            <person name="Muzemil S."/>
            <person name="Studholme D.J."/>
        </authorList>
    </citation>
    <scope>NUCLEOTIDE SEQUENCE [LARGE SCALE GENOMIC DNA]</scope>
</reference>
<proteinExistence type="predicted"/>
<protein>
    <submittedName>
        <fullName evidence="2">Uncharacterized protein</fullName>
    </submittedName>
</protein>
<dbReference type="AlphaFoldDB" id="A0A427ASD7"/>
<dbReference type="EMBL" id="AMZH03001471">
    <property type="protein sequence ID" value="RRT79184.1"/>
    <property type="molecule type" value="Genomic_DNA"/>
</dbReference>
<sequence length="94" mass="9963">MATPHAGVAGHGQTTCRGGLPRAAPMQGRSTTIMVAGASASKRQHSLPRPGRKGRLPVVHPHGQAGSSQLARGNHQQWRLLVARGRHRQRRGSG</sequence>
<dbReference type="Proteomes" id="UP000287651">
    <property type="component" value="Unassembled WGS sequence"/>
</dbReference>
<feature type="region of interest" description="Disordered" evidence="1">
    <location>
        <begin position="1"/>
        <end position="75"/>
    </location>
</feature>
<evidence type="ECO:0000256" key="1">
    <source>
        <dbReference type="SAM" id="MobiDB-lite"/>
    </source>
</evidence>
<feature type="compositionally biased region" description="Basic residues" evidence="1">
    <location>
        <begin position="42"/>
        <end position="55"/>
    </location>
</feature>
<evidence type="ECO:0000313" key="3">
    <source>
        <dbReference type="Proteomes" id="UP000287651"/>
    </source>
</evidence>